<evidence type="ECO:0000313" key="7">
    <source>
        <dbReference type="EMBL" id="QDU83694.1"/>
    </source>
</evidence>
<accession>A0A518CWU6</accession>
<evidence type="ECO:0000256" key="5">
    <source>
        <dbReference type="ARBA" id="ARBA00023136"/>
    </source>
</evidence>
<dbReference type="RefSeq" id="WP_145183856.1">
    <property type="nucleotide sequence ID" value="NZ_CP036290.1"/>
</dbReference>
<dbReference type="Pfam" id="PF12679">
    <property type="entry name" value="ABC2_membrane_2"/>
    <property type="match status" value="1"/>
</dbReference>
<dbReference type="GO" id="GO:0140359">
    <property type="term" value="F:ABC-type transporter activity"/>
    <property type="evidence" value="ECO:0007669"/>
    <property type="project" value="InterPro"/>
</dbReference>
<evidence type="ECO:0000313" key="8">
    <source>
        <dbReference type="Proteomes" id="UP000319342"/>
    </source>
</evidence>
<reference evidence="7 8" key="1">
    <citation type="submission" date="2019-02" db="EMBL/GenBank/DDBJ databases">
        <title>Deep-cultivation of Planctomycetes and their phenomic and genomic characterization uncovers novel biology.</title>
        <authorList>
            <person name="Wiegand S."/>
            <person name="Jogler M."/>
            <person name="Boedeker C."/>
            <person name="Pinto D."/>
            <person name="Vollmers J."/>
            <person name="Rivas-Marin E."/>
            <person name="Kohn T."/>
            <person name="Peeters S.H."/>
            <person name="Heuer A."/>
            <person name="Rast P."/>
            <person name="Oberbeckmann S."/>
            <person name="Bunk B."/>
            <person name="Jeske O."/>
            <person name="Meyerdierks A."/>
            <person name="Storesund J.E."/>
            <person name="Kallscheuer N."/>
            <person name="Luecker S."/>
            <person name="Lage O.M."/>
            <person name="Pohl T."/>
            <person name="Merkel B.J."/>
            <person name="Hornburger P."/>
            <person name="Mueller R.-W."/>
            <person name="Bruemmer F."/>
            <person name="Labrenz M."/>
            <person name="Spormann A.M."/>
            <person name="Op den Camp H."/>
            <person name="Overmann J."/>
            <person name="Amann R."/>
            <person name="Jetten M.S.M."/>
            <person name="Mascher T."/>
            <person name="Medema M.H."/>
            <person name="Devos D.P."/>
            <person name="Kaster A.-K."/>
            <person name="Ovreas L."/>
            <person name="Rohde M."/>
            <person name="Galperin M.Y."/>
            <person name="Jogler C."/>
        </authorList>
    </citation>
    <scope>NUCLEOTIDE SEQUENCE [LARGE SCALE GENOMIC DNA]</scope>
    <source>
        <strain evidence="7 8">Pla163</strain>
    </source>
</reference>
<feature type="transmembrane region" description="Helical" evidence="6">
    <location>
        <begin position="22"/>
        <end position="43"/>
    </location>
</feature>
<keyword evidence="5 6" id="KW-0472">Membrane</keyword>
<organism evidence="7 8">
    <name type="scientific">Rohdeia mirabilis</name>
    <dbReference type="NCBI Taxonomy" id="2528008"/>
    <lineage>
        <taxon>Bacteria</taxon>
        <taxon>Pseudomonadati</taxon>
        <taxon>Planctomycetota</taxon>
        <taxon>Planctomycetia</taxon>
        <taxon>Planctomycetia incertae sedis</taxon>
        <taxon>Rohdeia</taxon>
    </lineage>
</organism>
<proteinExistence type="predicted"/>
<keyword evidence="2" id="KW-1003">Cell membrane</keyword>
<dbReference type="OrthoDB" id="9794512at2"/>
<dbReference type="GO" id="GO:0005886">
    <property type="term" value="C:plasma membrane"/>
    <property type="evidence" value="ECO:0007669"/>
    <property type="project" value="UniProtKB-SubCell"/>
</dbReference>
<sequence>MSGARNLWVVGKRELRSYFATPVAYVFLVVFLLLAGFLSQFLGQFYEGGQANLESFFSFNIWLYLFLVPAISMRLWSEERRNGTIELLMTLPITETQAVLGKYLAAWAFCGVALALTFPIWITVAYLGDPDHGTIVTGYLGSFLMSGAFLAIGSMVSACTKNQVIAFVVTATVGFVFILADFPFITGVIDAYLPEVFGQLVRSIGFMTHFSGLQRGVVELPSVVFFGSLIAAALYVNTLLVAHVKAS</sequence>
<protein>
    <submittedName>
        <fullName evidence="7">ABC-2 family transporter protein</fullName>
    </submittedName>
</protein>
<feature type="transmembrane region" description="Helical" evidence="6">
    <location>
        <begin position="164"/>
        <end position="185"/>
    </location>
</feature>
<feature type="transmembrane region" description="Helical" evidence="6">
    <location>
        <begin position="133"/>
        <end position="152"/>
    </location>
</feature>
<evidence type="ECO:0000256" key="6">
    <source>
        <dbReference type="SAM" id="Phobius"/>
    </source>
</evidence>
<evidence type="ECO:0000256" key="1">
    <source>
        <dbReference type="ARBA" id="ARBA00004651"/>
    </source>
</evidence>
<dbReference type="EMBL" id="CP036290">
    <property type="protein sequence ID" value="QDU83694.1"/>
    <property type="molecule type" value="Genomic_DNA"/>
</dbReference>
<dbReference type="InterPro" id="IPR051449">
    <property type="entry name" value="ABC-2_transporter_component"/>
</dbReference>
<feature type="transmembrane region" description="Helical" evidence="6">
    <location>
        <begin position="55"/>
        <end position="76"/>
    </location>
</feature>
<keyword evidence="8" id="KW-1185">Reference proteome</keyword>
<keyword evidence="4 6" id="KW-1133">Transmembrane helix</keyword>
<feature type="transmembrane region" description="Helical" evidence="6">
    <location>
        <begin position="223"/>
        <end position="242"/>
    </location>
</feature>
<comment type="subcellular location">
    <subcellularLocation>
        <location evidence="1">Cell membrane</location>
        <topology evidence="1">Multi-pass membrane protein</topology>
    </subcellularLocation>
</comment>
<name>A0A518CWU6_9BACT</name>
<gene>
    <name evidence="7" type="ORF">Pla163_07950</name>
</gene>
<dbReference type="AlphaFoldDB" id="A0A518CWU6"/>
<dbReference type="Proteomes" id="UP000319342">
    <property type="component" value="Chromosome"/>
</dbReference>
<feature type="transmembrane region" description="Helical" evidence="6">
    <location>
        <begin position="104"/>
        <end position="127"/>
    </location>
</feature>
<evidence type="ECO:0000256" key="3">
    <source>
        <dbReference type="ARBA" id="ARBA00022692"/>
    </source>
</evidence>
<evidence type="ECO:0000256" key="2">
    <source>
        <dbReference type="ARBA" id="ARBA00022475"/>
    </source>
</evidence>
<keyword evidence="3 6" id="KW-0812">Transmembrane</keyword>
<evidence type="ECO:0000256" key="4">
    <source>
        <dbReference type="ARBA" id="ARBA00022989"/>
    </source>
</evidence>
<dbReference type="PANTHER" id="PTHR30294">
    <property type="entry name" value="MEMBRANE COMPONENT OF ABC TRANSPORTER YHHJ-RELATED"/>
    <property type="match status" value="1"/>
</dbReference>
<dbReference type="PANTHER" id="PTHR30294:SF29">
    <property type="entry name" value="MULTIDRUG ABC TRANSPORTER PERMEASE YBHS-RELATED"/>
    <property type="match status" value="1"/>
</dbReference>